<protein>
    <submittedName>
        <fullName evidence="1">Uncharacterized protein</fullName>
    </submittedName>
</protein>
<reference evidence="1" key="1">
    <citation type="journal article" date="2022" name="Front. Microbiol.">
        <title>Genome-based taxonomic rearrangement of Oceanobacter-related bacteria including the description of Thalassolituus hydrocarbonoclasticus sp. nov. and Thalassolituus pacificus sp. nov. and emended description of the genus Thalassolituus.</title>
        <authorList>
            <person name="Dong C."/>
            <person name="Wei L."/>
            <person name="Wang J."/>
            <person name="Lai Q."/>
            <person name="Huang Z."/>
            <person name="Shao Z."/>
        </authorList>
    </citation>
    <scope>NUCLEOTIDE SEQUENCE</scope>
    <source>
        <strain evidence="1">59MF3M-4</strain>
    </source>
</reference>
<organism evidence="1 2">
    <name type="scientific">Thalassolituus pacificus</name>
    <dbReference type="NCBI Taxonomy" id="2975440"/>
    <lineage>
        <taxon>Bacteria</taxon>
        <taxon>Pseudomonadati</taxon>
        <taxon>Pseudomonadota</taxon>
        <taxon>Gammaproteobacteria</taxon>
        <taxon>Oceanospirillales</taxon>
        <taxon>Oceanospirillaceae</taxon>
        <taxon>Thalassolituus</taxon>
    </lineage>
</organism>
<evidence type="ECO:0000313" key="1">
    <source>
        <dbReference type="EMBL" id="MCT7360197.1"/>
    </source>
</evidence>
<gene>
    <name evidence="1" type="ORF">NYR02_14340</name>
</gene>
<comment type="caution">
    <text evidence="1">The sequence shown here is derived from an EMBL/GenBank/DDBJ whole genome shotgun (WGS) entry which is preliminary data.</text>
</comment>
<proteinExistence type="predicted"/>
<keyword evidence="2" id="KW-1185">Reference proteome</keyword>
<accession>A0A9X3AI89</accession>
<dbReference type="EMBL" id="JAOANI010000022">
    <property type="protein sequence ID" value="MCT7360197.1"/>
    <property type="molecule type" value="Genomic_DNA"/>
</dbReference>
<sequence>MFADSPAKRLLMIMELMRGEKAEANILRGWQAGLRCGNSQEEVAAGYTQVLRLVSDTAELVRVDSPAVEAVATEWQTKLLLTLMKFTPYHNPSNLLMAGFIAETNSSMVFLTMADSLIGKSIGKANVDESALEALLDNLMQLFEEVSTSTELTPLVRSYFMYSLNQIILALNNYKITGQAEVLRTTQELAGRIILDPHVYSAVKETSVGNKIRAAVTDIAACVGVLHITQEFILRAPDTVKLLSSLGS</sequence>
<name>A0A9X3AI89_9GAMM</name>
<reference evidence="1" key="2">
    <citation type="submission" date="2022-08" db="EMBL/GenBank/DDBJ databases">
        <authorList>
            <person name="Dong C."/>
        </authorList>
    </citation>
    <scope>NUCLEOTIDE SEQUENCE</scope>
    <source>
        <strain evidence="1">59MF3M-4</strain>
    </source>
</reference>
<dbReference type="AlphaFoldDB" id="A0A9X3AI89"/>
<evidence type="ECO:0000313" key="2">
    <source>
        <dbReference type="Proteomes" id="UP001147830"/>
    </source>
</evidence>
<dbReference type="Proteomes" id="UP001147830">
    <property type="component" value="Unassembled WGS sequence"/>
</dbReference>
<dbReference type="RefSeq" id="WP_260977038.1">
    <property type="nucleotide sequence ID" value="NZ_JAOANI010000022.1"/>
</dbReference>